<organism evidence="7 8">
    <name type="scientific">Lomentospora prolificans</name>
    <dbReference type="NCBI Taxonomy" id="41688"/>
    <lineage>
        <taxon>Eukaryota</taxon>
        <taxon>Fungi</taxon>
        <taxon>Dikarya</taxon>
        <taxon>Ascomycota</taxon>
        <taxon>Pezizomycotina</taxon>
        <taxon>Sordariomycetes</taxon>
        <taxon>Hypocreomycetidae</taxon>
        <taxon>Microascales</taxon>
        <taxon>Microascaceae</taxon>
        <taxon>Lomentospora</taxon>
    </lineage>
</organism>
<dbReference type="GO" id="GO:0016020">
    <property type="term" value="C:membrane"/>
    <property type="evidence" value="ECO:0007669"/>
    <property type="project" value="UniProtKB-SubCell"/>
</dbReference>
<evidence type="ECO:0000256" key="3">
    <source>
        <dbReference type="ARBA" id="ARBA00022989"/>
    </source>
</evidence>
<feature type="compositionally biased region" description="Basic and acidic residues" evidence="5">
    <location>
        <begin position="519"/>
        <end position="536"/>
    </location>
</feature>
<feature type="transmembrane region" description="Helical" evidence="6">
    <location>
        <begin position="74"/>
        <end position="92"/>
    </location>
</feature>
<feature type="transmembrane region" description="Helical" evidence="6">
    <location>
        <begin position="212"/>
        <end position="233"/>
    </location>
</feature>
<dbReference type="STRING" id="41688.A0A2N3N986"/>
<dbReference type="InterPro" id="IPR005178">
    <property type="entry name" value="Ostalpha/TMEM184C"/>
</dbReference>
<feature type="region of interest" description="Disordered" evidence="5">
    <location>
        <begin position="349"/>
        <end position="393"/>
    </location>
</feature>
<dbReference type="InParanoid" id="A0A2N3N986"/>
<evidence type="ECO:0000256" key="1">
    <source>
        <dbReference type="ARBA" id="ARBA00004141"/>
    </source>
</evidence>
<dbReference type="FunCoup" id="A0A2N3N986">
    <property type="interactions" value="578"/>
</dbReference>
<sequence>MGGTGHRLASTTIVVAGVAAITATLLSSMKNYRKPLLQRYVVRILLMVPIYAIASWTSMVSITASHFLDPIRDIYEAFTIYTFFQLLINYIGGERALIIMMHGRAPVNHLWPLNHALPKVDISDPYTFLSIKRGILQYTWLKPMLALAAIIMKACGVYEEGYIGLKSGYFWSGIIYNISVTVSLYALGLFWVCMHHDLKPFRPVPKFLCIKLIIFASYWQGFFLSILVWLGAIPDDVEGYTPDNLAAAIQDALICIEMPAFAIAHWYAFSWKDFADNSIFSARMPLGHAFKDAFGPKDLIEDSKQTFKGDSYGYRSFDSGDKIMAHEDSQSRLARIKAGMRYERGGKGKYWIPKPGQSHASATTPLLGPAFAGSSRRAGSASDSGGSSFSEEVHLDAEEERLYDKARELEYGDWNYPVITASEPLHARYMTPPLRHQPSRRPSTNSSKQPQSTPTEGVKVNKKKKKKRPSAHGNAQSEHDGGQSSPQLVAPPPNSDTVPDQRLQRPSRAYPSLDDDPAQEDRGATSQREETGEDRTLSPGYQVIESNDEFRNVWG</sequence>
<feature type="region of interest" description="Disordered" evidence="5">
    <location>
        <begin position="431"/>
        <end position="555"/>
    </location>
</feature>
<keyword evidence="3 6" id="KW-1133">Transmembrane helix</keyword>
<dbReference type="Pfam" id="PF03619">
    <property type="entry name" value="Solute_trans_a"/>
    <property type="match status" value="1"/>
</dbReference>
<name>A0A2N3N986_9PEZI</name>
<evidence type="ECO:0000313" key="7">
    <source>
        <dbReference type="EMBL" id="PKS08995.1"/>
    </source>
</evidence>
<dbReference type="VEuPathDB" id="FungiDB:jhhlp_003608"/>
<feature type="transmembrane region" description="Helical" evidence="6">
    <location>
        <begin position="6"/>
        <end position="28"/>
    </location>
</feature>
<feature type="compositionally biased region" description="Polar residues" evidence="5">
    <location>
        <begin position="440"/>
        <end position="455"/>
    </location>
</feature>
<dbReference type="EMBL" id="NLAX01000010">
    <property type="protein sequence ID" value="PKS08995.1"/>
    <property type="molecule type" value="Genomic_DNA"/>
</dbReference>
<reference evidence="7 8" key="1">
    <citation type="journal article" date="2017" name="G3 (Bethesda)">
        <title>First Draft Genome Sequence of the Pathogenic Fungus Lomentospora prolificans (Formerly Scedosporium prolificans).</title>
        <authorList>
            <person name="Luo R."/>
            <person name="Zimin A."/>
            <person name="Workman R."/>
            <person name="Fan Y."/>
            <person name="Pertea G."/>
            <person name="Grossman N."/>
            <person name="Wear M.P."/>
            <person name="Jia B."/>
            <person name="Miller H."/>
            <person name="Casadevall A."/>
            <person name="Timp W."/>
            <person name="Zhang S.X."/>
            <person name="Salzberg S.L."/>
        </authorList>
    </citation>
    <scope>NUCLEOTIDE SEQUENCE [LARGE SCALE GENOMIC DNA]</scope>
    <source>
        <strain evidence="7 8">JHH-5317</strain>
    </source>
</reference>
<protein>
    <recommendedName>
        <fullName evidence="9">DUF300 domain protein</fullName>
    </recommendedName>
</protein>
<comment type="subcellular location">
    <subcellularLocation>
        <location evidence="1">Membrane</location>
        <topology evidence="1">Multi-pass membrane protein</topology>
    </subcellularLocation>
</comment>
<dbReference type="AlphaFoldDB" id="A0A2N3N986"/>
<evidence type="ECO:0000256" key="6">
    <source>
        <dbReference type="SAM" id="Phobius"/>
    </source>
</evidence>
<dbReference type="SMART" id="SM01417">
    <property type="entry name" value="Solute_trans_a"/>
    <property type="match status" value="1"/>
</dbReference>
<feature type="transmembrane region" description="Helical" evidence="6">
    <location>
        <begin position="140"/>
        <end position="158"/>
    </location>
</feature>
<evidence type="ECO:0008006" key="9">
    <source>
        <dbReference type="Google" id="ProtNLM"/>
    </source>
</evidence>
<keyword evidence="2 6" id="KW-0812">Transmembrane</keyword>
<proteinExistence type="predicted"/>
<dbReference type="OrthoDB" id="5348404at2759"/>
<accession>A0A2N3N986</accession>
<feature type="transmembrane region" description="Helical" evidence="6">
    <location>
        <begin position="40"/>
        <end position="62"/>
    </location>
</feature>
<evidence type="ECO:0000256" key="4">
    <source>
        <dbReference type="ARBA" id="ARBA00023136"/>
    </source>
</evidence>
<gene>
    <name evidence="7" type="ORF">jhhlp_003608</name>
</gene>
<keyword evidence="8" id="KW-1185">Reference proteome</keyword>
<feature type="transmembrane region" description="Helical" evidence="6">
    <location>
        <begin position="170"/>
        <end position="192"/>
    </location>
</feature>
<feature type="compositionally biased region" description="Basic residues" evidence="5">
    <location>
        <begin position="460"/>
        <end position="470"/>
    </location>
</feature>
<evidence type="ECO:0000256" key="5">
    <source>
        <dbReference type="SAM" id="MobiDB-lite"/>
    </source>
</evidence>
<dbReference type="Proteomes" id="UP000233524">
    <property type="component" value="Unassembled WGS sequence"/>
</dbReference>
<evidence type="ECO:0000313" key="8">
    <source>
        <dbReference type="Proteomes" id="UP000233524"/>
    </source>
</evidence>
<dbReference type="PANTHER" id="PTHR23423">
    <property type="entry name" value="ORGANIC SOLUTE TRANSPORTER-RELATED"/>
    <property type="match status" value="1"/>
</dbReference>
<evidence type="ECO:0000256" key="2">
    <source>
        <dbReference type="ARBA" id="ARBA00022692"/>
    </source>
</evidence>
<keyword evidence="4 6" id="KW-0472">Membrane</keyword>
<comment type="caution">
    <text evidence="7">The sequence shown here is derived from an EMBL/GenBank/DDBJ whole genome shotgun (WGS) entry which is preliminary data.</text>
</comment>
<feature type="compositionally biased region" description="Low complexity" evidence="5">
    <location>
        <begin position="370"/>
        <end position="390"/>
    </location>
</feature>